<gene>
    <name evidence="1" type="ORF">Lalb_Chr18g0050151</name>
</gene>
<dbReference type="AlphaFoldDB" id="A0A6A4NKA2"/>
<sequence>MPEVDSSLINHTCLSLRRLGGLGPSLSLKFAYKKNSNNNKEPLTHSQIALLF</sequence>
<comment type="caution">
    <text evidence="1">The sequence shown here is derived from an EMBL/GenBank/DDBJ whole genome shotgun (WGS) entry which is preliminary data.</text>
</comment>
<evidence type="ECO:0000313" key="1">
    <source>
        <dbReference type="EMBL" id="KAE9594096.1"/>
    </source>
</evidence>
<dbReference type="Proteomes" id="UP000447434">
    <property type="component" value="Chromosome 18"/>
</dbReference>
<name>A0A6A4NKA2_LUPAL</name>
<evidence type="ECO:0000313" key="2">
    <source>
        <dbReference type="Proteomes" id="UP000447434"/>
    </source>
</evidence>
<proteinExistence type="predicted"/>
<dbReference type="EMBL" id="WOCE01000018">
    <property type="protein sequence ID" value="KAE9594096.1"/>
    <property type="molecule type" value="Genomic_DNA"/>
</dbReference>
<keyword evidence="2" id="KW-1185">Reference proteome</keyword>
<protein>
    <submittedName>
        <fullName evidence="1">Uncharacterized protein</fullName>
    </submittedName>
</protein>
<accession>A0A6A4NKA2</accession>
<organism evidence="1 2">
    <name type="scientific">Lupinus albus</name>
    <name type="common">White lupine</name>
    <name type="synonym">Lupinus termis</name>
    <dbReference type="NCBI Taxonomy" id="3870"/>
    <lineage>
        <taxon>Eukaryota</taxon>
        <taxon>Viridiplantae</taxon>
        <taxon>Streptophyta</taxon>
        <taxon>Embryophyta</taxon>
        <taxon>Tracheophyta</taxon>
        <taxon>Spermatophyta</taxon>
        <taxon>Magnoliopsida</taxon>
        <taxon>eudicotyledons</taxon>
        <taxon>Gunneridae</taxon>
        <taxon>Pentapetalae</taxon>
        <taxon>rosids</taxon>
        <taxon>fabids</taxon>
        <taxon>Fabales</taxon>
        <taxon>Fabaceae</taxon>
        <taxon>Papilionoideae</taxon>
        <taxon>50 kb inversion clade</taxon>
        <taxon>genistoids sensu lato</taxon>
        <taxon>core genistoids</taxon>
        <taxon>Genisteae</taxon>
        <taxon>Lupinus</taxon>
    </lineage>
</organism>
<reference evidence="2" key="1">
    <citation type="journal article" date="2020" name="Nat. Commun.">
        <title>Genome sequence of the cluster root forming white lupin.</title>
        <authorList>
            <person name="Hufnagel B."/>
            <person name="Marques A."/>
            <person name="Soriano A."/>
            <person name="Marques L."/>
            <person name="Divol F."/>
            <person name="Doumas P."/>
            <person name="Sallet E."/>
            <person name="Mancinotti D."/>
            <person name="Carrere S."/>
            <person name="Marande W."/>
            <person name="Arribat S."/>
            <person name="Keller J."/>
            <person name="Huneau C."/>
            <person name="Blein T."/>
            <person name="Aime D."/>
            <person name="Laguerre M."/>
            <person name="Taylor J."/>
            <person name="Schubert V."/>
            <person name="Nelson M."/>
            <person name="Geu-Flores F."/>
            <person name="Crespi M."/>
            <person name="Gallardo-Guerrero K."/>
            <person name="Delaux P.-M."/>
            <person name="Salse J."/>
            <person name="Berges H."/>
            <person name="Guyot R."/>
            <person name="Gouzy J."/>
            <person name="Peret B."/>
        </authorList>
    </citation>
    <scope>NUCLEOTIDE SEQUENCE [LARGE SCALE GENOMIC DNA]</scope>
    <source>
        <strain evidence="2">cv. Amiga</strain>
    </source>
</reference>